<reference evidence="12" key="1">
    <citation type="submission" date="2018-06" db="EMBL/GenBank/DDBJ databases">
        <authorList>
            <person name="Zhirakovskaya E."/>
        </authorList>
    </citation>
    <scope>NUCLEOTIDE SEQUENCE</scope>
</reference>
<dbReference type="Gene3D" id="1.20.1110.10">
    <property type="entry name" value="Calcium-transporting ATPase, transmembrane domain"/>
    <property type="match status" value="1"/>
</dbReference>
<dbReference type="Gene3D" id="3.40.1110.10">
    <property type="entry name" value="Calcium-transporting ATPase, cytoplasmic domain N"/>
    <property type="match status" value="1"/>
</dbReference>
<keyword evidence="8 10" id="KW-1133">Transmembrane helix</keyword>
<dbReference type="PANTHER" id="PTHR43294">
    <property type="entry name" value="SODIUM/POTASSIUM-TRANSPORTING ATPASE SUBUNIT ALPHA"/>
    <property type="match status" value="1"/>
</dbReference>
<dbReference type="PROSITE" id="PS00154">
    <property type="entry name" value="ATPASE_E1_E2"/>
    <property type="match status" value="1"/>
</dbReference>
<dbReference type="PRINTS" id="PR00120">
    <property type="entry name" value="HATPASE"/>
</dbReference>
<feature type="transmembrane region" description="Helical" evidence="10">
    <location>
        <begin position="846"/>
        <end position="866"/>
    </location>
</feature>
<dbReference type="SFLD" id="SFLDS00003">
    <property type="entry name" value="Haloacid_Dehalogenase"/>
    <property type="match status" value="1"/>
</dbReference>
<dbReference type="SUPFAM" id="SSF81653">
    <property type="entry name" value="Calcium ATPase, transduction domain A"/>
    <property type="match status" value="1"/>
</dbReference>
<dbReference type="InterPro" id="IPR006068">
    <property type="entry name" value="ATPase_P-typ_cation-transptr_C"/>
</dbReference>
<dbReference type="GO" id="GO:0140352">
    <property type="term" value="P:export from cell"/>
    <property type="evidence" value="ECO:0007669"/>
    <property type="project" value="UniProtKB-ARBA"/>
</dbReference>
<dbReference type="AlphaFoldDB" id="A0A3B0VH31"/>
<dbReference type="InterPro" id="IPR023298">
    <property type="entry name" value="ATPase_P-typ_TM_dom_sf"/>
</dbReference>
<evidence type="ECO:0000313" key="12">
    <source>
        <dbReference type="EMBL" id="VAW42918.1"/>
    </source>
</evidence>
<evidence type="ECO:0000256" key="1">
    <source>
        <dbReference type="ARBA" id="ARBA00004651"/>
    </source>
</evidence>
<evidence type="ECO:0000256" key="6">
    <source>
        <dbReference type="ARBA" id="ARBA00022840"/>
    </source>
</evidence>
<dbReference type="GO" id="GO:0015662">
    <property type="term" value="F:P-type ion transporter activity"/>
    <property type="evidence" value="ECO:0007669"/>
    <property type="project" value="UniProtKB-ARBA"/>
</dbReference>
<dbReference type="SUPFAM" id="SSF81660">
    <property type="entry name" value="Metal cation-transporting ATPase, ATP-binding domain N"/>
    <property type="match status" value="1"/>
</dbReference>
<dbReference type="Gene3D" id="3.40.50.1000">
    <property type="entry name" value="HAD superfamily/HAD-like"/>
    <property type="match status" value="1"/>
</dbReference>
<dbReference type="Pfam" id="PF00122">
    <property type="entry name" value="E1-E2_ATPase"/>
    <property type="match status" value="1"/>
</dbReference>
<evidence type="ECO:0000256" key="2">
    <source>
        <dbReference type="ARBA" id="ARBA00022475"/>
    </source>
</evidence>
<keyword evidence="3 10" id="KW-0812">Transmembrane</keyword>
<dbReference type="InterPro" id="IPR023299">
    <property type="entry name" value="ATPase_P-typ_cyto_dom_N"/>
</dbReference>
<dbReference type="SFLD" id="SFLDG00002">
    <property type="entry name" value="C1.7:_P-type_atpase_like"/>
    <property type="match status" value="1"/>
</dbReference>
<dbReference type="NCBIfam" id="TIGR01494">
    <property type="entry name" value="ATPase_P-type"/>
    <property type="match status" value="2"/>
</dbReference>
<proteinExistence type="predicted"/>
<keyword evidence="6" id="KW-0067">ATP-binding</keyword>
<gene>
    <name evidence="12" type="ORF">MNBD_CHLOROFLEXI01-3326</name>
</gene>
<feature type="transmembrane region" description="Helical" evidence="10">
    <location>
        <begin position="783"/>
        <end position="802"/>
    </location>
</feature>
<evidence type="ECO:0000259" key="11">
    <source>
        <dbReference type="SMART" id="SM00831"/>
    </source>
</evidence>
<dbReference type="SFLD" id="SFLDF00027">
    <property type="entry name" value="p-type_atpase"/>
    <property type="match status" value="1"/>
</dbReference>
<feature type="transmembrane region" description="Helical" evidence="10">
    <location>
        <begin position="276"/>
        <end position="303"/>
    </location>
</feature>
<name>A0A3B0VH31_9ZZZZ</name>
<dbReference type="InterPro" id="IPR050510">
    <property type="entry name" value="Cation_transp_ATPase_P-type"/>
</dbReference>
<evidence type="ECO:0000256" key="8">
    <source>
        <dbReference type="ARBA" id="ARBA00022989"/>
    </source>
</evidence>
<dbReference type="InterPro" id="IPR004014">
    <property type="entry name" value="ATPase_P-typ_cation-transptr_N"/>
</dbReference>
<dbReference type="CDD" id="cd02089">
    <property type="entry name" value="P-type_ATPase_Ca_prok"/>
    <property type="match status" value="1"/>
</dbReference>
<dbReference type="GO" id="GO:0005886">
    <property type="term" value="C:plasma membrane"/>
    <property type="evidence" value="ECO:0007669"/>
    <property type="project" value="UniProtKB-SubCell"/>
</dbReference>
<dbReference type="InterPro" id="IPR059000">
    <property type="entry name" value="ATPase_P-type_domA"/>
</dbReference>
<dbReference type="Pfam" id="PF00689">
    <property type="entry name" value="Cation_ATPase_C"/>
    <property type="match status" value="1"/>
</dbReference>
<keyword evidence="4" id="KW-0479">Metal-binding</keyword>
<dbReference type="PANTHER" id="PTHR43294:SF21">
    <property type="entry name" value="CATION TRANSPORTING ATPASE"/>
    <property type="match status" value="1"/>
</dbReference>
<comment type="subcellular location">
    <subcellularLocation>
        <location evidence="1">Cell membrane</location>
        <topology evidence="1">Multi-pass membrane protein</topology>
    </subcellularLocation>
</comment>
<dbReference type="FunFam" id="2.70.150.10:FF:000016">
    <property type="entry name" value="Calcium-transporting P-type ATPase putative"/>
    <property type="match status" value="1"/>
</dbReference>
<dbReference type="EMBL" id="UOEU01000981">
    <property type="protein sequence ID" value="VAW42918.1"/>
    <property type="molecule type" value="Genomic_DNA"/>
</dbReference>
<organism evidence="12">
    <name type="scientific">hydrothermal vent metagenome</name>
    <dbReference type="NCBI Taxonomy" id="652676"/>
    <lineage>
        <taxon>unclassified sequences</taxon>
        <taxon>metagenomes</taxon>
        <taxon>ecological metagenomes</taxon>
    </lineage>
</organism>
<dbReference type="Pfam" id="PF00690">
    <property type="entry name" value="Cation_ATPase_N"/>
    <property type="match status" value="1"/>
</dbReference>
<dbReference type="InterPro" id="IPR018303">
    <property type="entry name" value="ATPase_P-typ_P_site"/>
</dbReference>
<dbReference type="Pfam" id="PF13246">
    <property type="entry name" value="Cation_ATPase"/>
    <property type="match status" value="1"/>
</dbReference>
<evidence type="ECO:0000256" key="4">
    <source>
        <dbReference type="ARBA" id="ARBA00022723"/>
    </source>
</evidence>
<sequence>MSWYQQDINSTVNKLKTDVENGLTASEAQSRLTQYGLNELIEKGTRSPWLILFDQLRDVMVVILIIAAIVSGVLGDFKDVIVILAIIILNAAIGFSQEHRAEQAIAALKKLAVPTVKVRRDGRLVEVSARELVPGDVVLLEAGNLVPADGRLLESINLRVEEAALTGESEAVEKMTDPIDKESLPMGDRTNMVFMGTVITYGRGTAVITGTGMQTELGNIAELIQGVEQEQTPLQRRLDDLGKKLAWVAFIIVGMVVISGYIFRDPNQALIETLEVLFLTGISLAVAAVPEGLPAVVTITLALGSQRMLKRNSLIRKLPAVETLGSITIICSDKTGTLTENKMTVTVLDVTDQTETIETVRDAKGAIMDAELKPNLEAHRRTQSLLLKAGALCNDAVLQVDGGVERAIGDPTEGALVVAAATLGYRKDVLDKQWPRIDEIPFTSERKRMTTIHQINKDMKGSDAPWGGSPFVAFSKGAVDSLLQISDRIWTGKGKEFQFLDETWRKRILDGNAKMAGEGQRVLALAFRPLQNVDDERENNAILIGLVGMIDPPRPEVKAAVAIAKKADIRAIMITGDHPLTAQNIAKDLGITQDDHNLTGYQLAKMSLAELEEQVEDVAVYARVSPEHKLNIVEALQDKGHIVAMTGDGVNDAPALKKADIGIAMGITGTDVSKEAADMILLDDNFATIVAAVEEGRKIFDNIRKFVKYTLSSNTGELFVMLLGPFLGMPLPLIPLQILWINLVTDGLPGLALAVEDGERGIMKRSPFHPKESIFSRGMGKQIIWIGILMGIVSLGIGYIYWLKDPNGPWQTMVFTTLTLAQMGNAMATRSNTDSIFKLGLFSNKLMVLAISITFLLQLALIYVPFLQGFFRTEALPLSDLLIALAASLIVFVAVEISKIVKQAKT</sequence>
<evidence type="ECO:0000256" key="9">
    <source>
        <dbReference type="ARBA" id="ARBA00023136"/>
    </source>
</evidence>
<dbReference type="InterPro" id="IPR036412">
    <property type="entry name" value="HAD-like_sf"/>
</dbReference>
<protein>
    <submittedName>
        <fullName evidence="12">Cation-transporting ATPase, E1-E2 family</fullName>
    </submittedName>
</protein>
<dbReference type="GO" id="GO:0016887">
    <property type="term" value="F:ATP hydrolysis activity"/>
    <property type="evidence" value="ECO:0007669"/>
    <property type="project" value="InterPro"/>
</dbReference>
<feature type="domain" description="Cation-transporting P-type ATPase N-terminal" evidence="11">
    <location>
        <begin position="2"/>
        <end position="76"/>
    </location>
</feature>
<evidence type="ECO:0000256" key="5">
    <source>
        <dbReference type="ARBA" id="ARBA00022741"/>
    </source>
</evidence>
<feature type="transmembrane region" description="Helical" evidence="10">
    <location>
        <begin position="56"/>
        <end position="74"/>
    </location>
</feature>
<evidence type="ECO:0000256" key="10">
    <source>
        <dbReference type="SAM" id="Phobius"/>
    </source>
</evidence>
<dbReference type="InterPro" id="IPR001757">
    <property type="entry name" value="P_typ_ATPase"/>
</dbReference>
<dbReference type="SUPFAM" id="SSF56784">
    <property type="entry name" value="HAD-like"/>
    <property type="match status" value="1"/>
</dbReference>
<dbReference type="InterPro" id="IPR023214">
    <property type="entry name" value="HAD_sf"/>
</dbReference>
<dbReference type="GO" id="GO:0005524">
    <property type="term" value="F:ATP binding"/>
    <property type="evidence" value="ECO:0007669"/>
    <property type="project" value="UniProtKB-KW"/>
</dbReference>
<evidence type="ECO:0000256" key="7">
    <source>
        <dbReference type="ARBA" id="ARBA00022967"/>
    </source>
</evidence>
<feature type="transmembrane region" description="Helical" evidence="10">
    <location>
        <begin position="245"/>
        <end position="264"/>
    </location>
</feature>
<dbReference type="PRINTS" id="PR00119">
    <property type="entry name" value="CATATPASE"/>
</dbReference>
<dbReference type="GO" id="GO:0046872">
    <property type="term" value="F:metal ion binding"/>
    <property type="evidence" value="ECO:0007669"/>
    <property type="project" value="UniProtKB-KW"/>
</dbReference>
<keyword evidence="9 10" id="KW-0472">Membrane</keyword>
<keyword evidence="5" id="KW-0547">Nucleotide-binding</keyword>
<dbReference type="InterPro" id="IPR044492">
    <property type="entry name" value="P_typ_ATPase_HD_dom"/>
</dbReference>
<keyword evidence="2" id="KW-1003">Cell membrane</keyword>
<keyword evidence="7" id="KW-1278">Translocase</keyword>
<dbReference type="SUPFAM" id="SSF81665">
    <property type="entry name" value="Calcium ATPase, transmembrane domain M"/>
    <property type="match status" value="1"/>
</dbReference>
<feature type="transmembrane region" description="Helical" evidence="10">
    <location>
        <begin position="80"/>
        <end position="96"/>
    </location>
</feature>
<dbReference type="FunFam" id="3.40.50.1000:FF:000028">
    <property type="entry name" value="Calcium-transporting P-type ATPase, putative"/>
    <property type="match status" value="1"/>
</dbReference>
<accession>A0A3B0VH31</accession>
<dbReference type="SMART" id="SM00831">
    <property type="entry name" value="Cation_ATPase_N"/>
    <property type="match status" value="1"/>
</dbReference>
<dbReference type="GO" id="GO:0046873">
    <property type="term" value="F:metal ion transmembrane transporter activity"/>
    <property type="evidence" value="ECO:0007669"/>
    <property type="project" value="UniProtKB-ARBA"/>
</dbReference>
<dbReference type="InterPro" id="IPR008250">
    <property type="entry name" value="ATPase_P-typ_transduc_dom_A_sf"/>
</dbReference>
<evidence type="ECO:0000256" key="3">
    <source>
        <dbReference type="ARBA" id="ARBA00022692"/>
    </source>
</evidence>
<feature type="transmembrane region" description="Helical" evidence="10">
    <location>
        <begin position="878"/>
        <end position="897"/>
    </location>
</feature>
<dbReference type="GO" id="GO:0019829">
    <property type="term" value="F:ATPase-coupled monoatomic cation transmembrane transporter activity"/>
    <property type="evidence" value="ECO:0007669"/>
    <property type="project" value="UniProtKB-ARBA"/>
</dbReference>
<dbReference type="GO" id="GO:1902600">
    <property type="term" value="P:proton transmembrane transport"/>
    <property type="evidence" value="ECO:0007669"/>
    <property type="project" value="TreeGrafter"/>
</dbReference>
<dbReference type="Gene3D" id="2.70.150.10">
    <property type="entry name" value="Calcium-transporting ATPase, cytoplasmic transduction domain A"/>
    <property type="match status" value="1"/>
</dbReference>